<feature type="domain" description="Reticulon" evidence="7">
    <location>
        <begin position="117"/>
        <end position="299"/>
    </location>
</feature>
<name>A0A251RU92_HELAN</name>
<dbReference type="InterPro" id="IPR003388">
    <property type="entry name" value="Reticulon"/>
</dbReference>
<dbReference type="Pfam" id="PF02453">
    <property type="entry name" value="Reticulon"/>
    <property type="match status" value="1"/>
</dbReference>
<dbReference type="PANTHER" id="PTHR10994:SF157">
    <property type="entry name" value="RETICULON-LIKE PROTEIN B14"/>
    <property type="match status" value="1"/>
</dbReference>
<dbReference type="Proteomes" id="UP000215914">
    <property type="component" value="Chromosome 17"/>
</dbReference>
<keyword evidence="4 6" id="KW-1133">Transmembrane helix</keyword>
<dbReference type="InterPro" id="IPR045064">
    <property type="entry name" value="Reticulon-like"/>
</dbReference>
<feature type="transmembrane region" description="Helical" evidence="6">
    <location>
        <begin position="127"/>
        <end position="143"/>
    </location>
</feature>
<dbReference type="AlphaFoldDB" id="A0A251RU92"/>
<reference evidence="8" key="3">
    <citation type="submission" date="2020-06" db="EMBL/GenBank/DDBJ databases">
        <title>Helianthus annuus Genome sequencing and assembly Release 2.</title>
        <authorList>
            <person name="Gouzy J."/>
            <person name="Langlade N."/>
            <person name="Munos S."/>
        </authorList>
    </citation>
    <scope>NUCLEOTIDE SEQUENCE</scope>
    <source>
        <tissue evidence="8">Leaves</tissue>
    </source>
</reference>
<gene>
    <name evidence="9" type="ORF">HannXRQ_Chr17g0567191</name>
    <name evidence="8" type="ORF">HanXRQr2_Chr17g0827281</name>
</gene>
<reference evidence="8 10" key="1">
    <citation type="journal article" date="2017" name="Nature">
        <title>The sunflower genome provides insights into oil metabolism, flowering and Asterid evolution.</title>
        <authorList>
            <person name="Badouin H."/>
            <person name="Gouzy J."/>
            <person name="Grassa C.J."/>
            <person name="Murat F."/>
            <person name="Staton S.E."/>
            <person name="Cottret L."/>
            <person name="Lelandais-Briere C."/>
            <person name="Owens G.L."/>
            <person name="Carrere S."/>
            <person name="Mayjonade B."/>
            <person name="Legrand L."/>
            <person name="Gill N."/>
            <person name="Kane N.C."/>
            <person name="Bowers J.E."/>
            <person name="Hubner S."/>
            <person name="Bellec A."/>
            <person name="Berard A."/>
            <person name="Berges H."/>
            <person name="Blanchet N."/>
            <person name="Boniface M.C."/>
            <person name="Brunel D."/>
            <person name="Catrice O."/>
            <person name="Chaidir N."/>
            <person name="Claudel C."/>
            <person name="Donnadieu C."/>
            <person name="Faraut T."/>
            <person name="Fievet G."/>
            <person name="Helmstetter N."/>
            <person name="King M."/>
            <person name="Knapp S.J."/>
            <person name="Lai Z."/>
            <person name="Le Paslier M.C."/>
            <person name="Lippi Y."/>
            <person name="Lorenzon L."/>
            <person name="Mandel J.R."/>
            <person name="Marage G."/>
            <person name="Marchand G."/>
            <person name="Marquand E."/>
            <person name="Bret-Mestries E."/>
            <person name="Morien E."/>
            <person name="Nambeesan S."/>
            <person name="Nguyen T."/>
            <person name="Pegot-Espagnet P."/>
            <person name="Pouilly N."/>
            <person name="Raftis F."/>
            <person name="Sallet E."/>
            <person name="Schiex T."/>
            <person name="Thomas J."/>
            <person name="Vandecasteele C."/>
            <person name="Vares D."/>
            <person name="Vear F."/>
            <person name="Vautrin S."/>
            <person name="Crespi M."/>
            <person name="Mangin B."/>
            <person name="Burke J.M."/>
            <person name="Salse J."/>
            <person name="Munos S."/>
            <person name="Vincourt P."/>
            <person name="Rieseberg L.H."/>
            <person name="Langlade N.B."/>
        </authorList>
    </citation>
    <scope>NUCLEOTIDE SEQUENCE [LARGE SCALE GENOMIC DNA]</scope>
    <source>
        <strain evidence="10">cv. SF193</strain>
        <tissue evidence="8">Leaves</tissue>
    </source>
</reference>
<dbReference type="PANTHER" id="PTHR10994">
    <property type="entry name" value="RETICULON"/>
    <property type="match status" value="1"/>
</dbReference>
<evidence type="ECO:0000256" key="6">
    <source>
        <dbReference type="RuleBase" id="RU363132"/>
    </source>
</evidence>
<dbReference type="OMA" id="MHPNFPS"/>
<proteinExistence type="predicted"/>
<evidence type="ECO:0000259" key="7">
    <source>
        <dbReference type="PROSITE" id="PS50845"/>
    </source>
</evidence>
<organism evidence="9 10">
    <name type="scientific">Helianthus annuus</name>
    <name type="common">Common sunflower</name>
    <dbReference type="NCBI Taxonomy" id="4232"/>
    <lineage>
        <taxon>Eukaryota</taxon>
        <taxon>Viridiplantae</taxon>
        <taxon>Streptophyta</taxon>
        <taxon>Embryophyta</taxon>
        <taxon>Tracheophyta</taxon>
        <taxon>Spermatophyta</taxon>
        <taxon>Magnoliopsida</taxon>
        <taxon>eudicotyledons</taxon>
        <taxon>Gunneridae</taxon>
        <taxon>Pentapetalae</taxon>
        <taxon>asterids</taxon>
        <taxon>campanulids</taxon>
        <taxon>Asterales</taxon>
        <taxon>Asteraceae</taxon>
        <taxon>Asteroideae</taxon>
        <taxon>Heliantheae alliance</taxon>
        <taxon>Heliantheae</taxon>
        <taxon>Helianthus</taxon>
    </lineage>
</organism>
<dbReference type="PROSITE" id="PS50845">
    <property type="entry name" value="RETICULON"/>
    <property type="match status" value="1"/>
</dbReference>
<dbReference type="EMBL" id="MNCJ02000332">
    <property type="protein sequence ID" value="KAF5757488.1"/>
    <property type="molecule type" value="Genomic_DNA"/>
</dbReference>
<evidence type="ECO:0000256" key="3">
    <source>
        <dbReference type="ARBA" id="ARBA00022824"/>
    </source>
</evidence>
<feature type="transmembrane region" description="Helical" evidence="6">
    <location>
        <begin position="215"/>
        <end position="232"/>
    </location>
</feature>
<protein>
    <recommendedName>
        <fullName evidence="6">Reticulon-like protein</fullName>
    </recommendedName>
</protein>
<dbReference type="Gramene" id="mRNA:HanXRQr2_Chr17g0827281">
    <property type="protein sequence ID" value="mRNA:HanXRQr2_Chr17g0827281"/>
    <property type="gene ID" value="HanXRQr2_Chr17g0827281"/>
</dbReference>
<evidence type="ECO:0000256" key="5">
    <source>
        <dbReference type="ARBA" id="ARBA00023136"/>
    </source>
</evidence>
<dbReference type="InParanoid" id="A0A251RU92"/>
<keyword evidence="2 6" id="KW-0812">Transmembrane</keyword>
<comment type="subcellular location">
    <subcellularLocation>
        <location evidence="1 6">Endoplasmic reticulum membrane</location>
        <topology evidence="1 6">Multi-pass membrane protein</topology>
    </subcellularLocation>
</comment>
<accession>A0A251RU92</accession>
<evidence type="ECO:0000256" key="4">
    <source>
        <dbReference type="ARBA" id="ARBA00022989"/>
    </source>
</evidence>
<evidence type="ECO:0000256" key="1">
    <source>
        <dbReference type="ARBA" id="ARBA00004477"/>
    </source>
</evidence>
<feature type="transmembrane region" description="Helical" evidence="6">
    <location>
        <begin position="149"/>
        <end position="169"/>
    </location>
</feature>
<reference evidence="9" key="2">
    <citation type="submission" date="2017-02" db="EMBL/GenBank/DDBJ databases">
        <title>Sunflower complete genome.</title>
        <authorList>
            <person name="Langlade N."/>
            <person name="Munos S."/>
        </authorList>
    </citation>
    <scope>NUCLEOTIDE SEQUENCE [LARGE SCALE GENOMIC DNA]</scope>
    <source>
        <tissue evidence="9">Leaves</tissue>
    </source>
</reference>
<keyword evidence="5 6" id="KW-0472">Membrane</keyword>
<sequence length="299" mass="34650">MELGGREGGGVVNNVRDLGNGSDVLYLARFLSYEKSWEYFYYLDTHIPWTRPTIHVFFGKPVVQTYKTSKPAYRLNLINMPIYSSSDFEESNDHNNLSGKLFGRERSLHSALGGGQVADILLWRNKSLTAAILLGFTMIWFLFEVLEYNFVTLVCHITILVMLMVFVTYTTAKFTDWDLPDIHEITLQESAFKWLYRKLNLFLLRFYEISSGENFLEFFMVIGALWMISVIGNHFSSLNLLFFCVICLGTLPALYEEYEKEVDHLISKGKKDATKMLKKLDAEVLKKIPRGRVKEKKRK</sequence>
<keyword evidence="3 6" id="KW-0256">Endoplasmic reticulum</keyword>
<keyword evidence="10" id="KW-1185">Reference proteome</keyword>
<dbReference type="GO" id="GO:0009617">
    <property type="term" value="P:response to bacterium"/>
    <property type="evidence" value="ECO:0007669"/>
    <property type="project" value="InterPro"/>
</dbReference>
<evidence type="ECO:0000256" key="2">
    <source>
        <dbReference type="ARBA" id="ARBA00022692"/>
    </source>
</evidence>
<dbReference type="FunCoup" id="A0A251RU92">
    <property type="interactions" value="212"/>
</dbReference>
<dbReference type="EMBL" id="CM007906">
    <property type="protein sequence ID" value="OTF87912.1"/>
    <property type="molecule type" value="Genomic_DNA"/>
</dbReference>
<evidence type="ECO:0000313" key="8">
    <source>
        <dbReference type="EMBL" id="KAF5757488.1"/>
    </source>
</evidence>
<evidence type="ECO:0000313" key="10">
    <source>
        <dbReference type="Proteomes" id="UP000215914"/>
    </source>
</evidence>
<evidence type="ECO:0000313" key="9">
    <source>
        <dbReference type="EMBL" id="OTF87912.1"/>
    </source>
</evidence>
<dbReference type="GO" id="GO:0005789">
    <property type="term" value="C:endoplasmic reticulum membrane"/>
    <property type="evidence" value="ECO:0007669"/>
    <property type="project" value="UniProtKB-SubCell"/>
</dbReference>